<organism evidence="2 3">
    <name type="scientific">Fimbriimonas ginsengisoli Gsoil 348</name>
    <dbReference type="NCBI Taxonomy" id="661478"/>
    <lineage>
        <taxon>Bacteria</taxon>
        <taxon>Bacillati</taxon>
        <taxon>Armatimonadota</taxon>
        <taxon>Fimbriimonadia</taxon>
        <taxon>Fimbriimonadales</taxon>
        <taxon>Fimbriimonadaceae</taxon>
        <taxon>Fimbriimonas</taxon>
    </lineage>
</organism>
<dbReference type="Gene3D" id="1.10.1220.10">
    <property type="entry name" value="Met repressor-like"/>
    <property type="match status" value="1"/>
</dbReference>
<evidence type="ECO:0000259" key="1">
    <source>
        <dbReference type="Pfam" id="PF01402"/>
    </source>
</evidence>
<reference evidence="2 3" key="1">
    <citation type="journal article" date="2014" name="PLoS ONE">
        <title>The first complete genome sequence of the class fimbriimonadia in the phylum armatimonadetes.</title>
        <authorList>
            <person name="Hu Z.Y."/>
            <person name="Wang Y.Z."/>
            <person name="Im W.T."/>
            <person name="Wang S.Y."/>
            <person name="Zhao G.P."/>
            <person name="Zheng H.J."/>
            <person name="Quan Z.X."/>
        </authorList>
    </citation>
    <scope>NUCLEOTIDE SEQUENCE [LARGE SCALE GENOMIC DNA]</scope>
    <source>
        <strain evidence="2">Gsoil 348</strain>
    </source>
</reference>
<keyword evidence="3" id="KW-1185">Reference proteome</keyword>
<dbReference type="InterPro" id="IPR002145">
    <property type="entry name" value="CopG"/>
</dbReference>
<dbReference type="InterPro" id="IPR013321">
    <property type="entry name" value="Arc_rbn_hlx_hlx"/>
</dbReference>
<dbReference type="Proteomes" id="UP000027982">
    <property type="component" value="Chromosome"/>
</dbReference>
<dbReference type="AlphaFoldDB" id="A0A068NQ84"/>
<dbReference type="KEGG" id="fgi:OP10G_2178"/>
<dbReference type="RefSeq" id="WP_144241099.1">
    <property type="nucleotide sequence ID" value="NZ_CP007139.1"/>
</dbReference>
<dbReference type="Pfam" id="PF01402">
    <property type="entry name" value="RHH_1"/>
    <property type="match status" value="1"/>
</dbReference>
<proteinExistence type="predicted"/>
<dbReference type="GO" id="GO:0006355">
    <property type="term" value="P:regulation of DNA-templated transcription"/>
    <property type="evidence" value="ECO:0007669"/>
    <property type="project" value="InterPro"/>
</dbReference>
<dbReference type="STRING" id="661478.OP10G_2178"/>
<dbReference type="SUPFAM" id="SSF47598">
    <property type="entry name" value="Ribbon-helix-helix"/>
    <property type="match status" value="1"/>
</dbReference>
<dbReference type="EMBL" id="CP007139">
    <property type="protein sequence ID" value="AIE85546.1"/>
    <property type="molecule type" value="Genomic_DNA"/>
</dbReference>
<protein>
    <recommendedName>
        <fullName evidence="1">Ribbon-helix-helix protein CopG domain-containing protein</fullName>
    </recommendedName>
</protein>
<dbReference type="HOGENOM" id="CLU_2600894_0_0_0"/>
<feature type="domain" description="Ribbon-helix-helix protein CopG" evidence="1">
    <location>
        <begin position="6"/>
        <end position="41"/>
    </location>
</feature>
<evidence type="ECO:0000313" key="3">
    <source>
        <dbReference type="Proteomes" id="UP000027982"/>
    </source>
</evidence>
<dbReference type="InterPro" id="IPR010985">
    <property type="entry name" value="Ribbon_hlx_hlx"/>
</dbReference>
<gene>
    <name evidence="2" type="ORF">OP10G_2178</name>
</gene>
<accession>A0A068NQ84</accession>
<name>A0A068NQ84_FIMGI</name>
<evidence type="ECO:0000313" key="2">
    <source>
        <dbReference type="EMBL" id="AIE85546.1"/>
    </source>
</evidence>
<sequence length="79" mass="8805">MSKVHIGVRIQTETADRIEKIAKDRGRSQTQVIEQLLELGLQKLDQEALAEGFALLGSSEMQDMDFPTGAQQEAYRVAD</sequence>